<dbReference type="PANTHER" id="PTHR43155:SF2">
    <property type="entry name" value="CYCLIC DI-GMP PHOSPHODIESTERASE PA4108"/>
    <property type="match status" value="1"/>
</dbReference>
<accession>A0A151B494</accession>
<dbReference type="GO" id="GO:0071111">
    <property type="term" value="F:cyclic-guanylate-specific phosphodiesterase activity"/>
    <property type="evidence" value="ECO:0007669"/>
    <property type="project" value="UniProtKB-EC"/>
</dbReference>
<dbReference type="EMBL" id="LTBA01000011">
    <property type="protein sequence ID" value="KYH34729.1"/>
    <property type="molecule type" value="Genomic_DNA"/>
</dbReference>
<protein>
    <submittedName>
        <fullName evidence="2">Cyclic di-GMP phosphodiesterase response regulator RpfG</fullName>
        <ecNumber evidence="2">3.1.4.52</ecNumber>
    </submittedName>
</protein>
<organism evidence="2 3">
    <name type="scientific">Clostridium tepidiprofundi DSM 19306</name>
    <dbReference type="NCBI Taxonomy" id="1121338"/>
    <lineage>
        <taxon>Bacteria</taxon>
        <taxon>Bacillati</taxon>
        <taxon>Bacillota</taxon>
        <taxon>Clostridia</taxon>
        <taxon>Eubacteriales</taxon>
        <taxon>Clostridiaceae</taxon>
        <taxon>Clostridium</taxon>
    </lineage>
</organism>
<dbReference type="SMART" id="SM00471">
    <property type="entry name" value="HDc"/>
    <property type="match status" value="1"/>
</dbReference>
<proteinExistence type="predicted"/>
<dbReference type="SUPFAM" id="SSF109604">
    <property type="entry name" value="HD-domain/PDEase-like"/>
    <property type="match status" value="1"/>
</dbReference>
<dbReference type="Pfam" id="PF13487">
    <property type="entry name" value="HD_5"/>
    <property type="match status" value="1"/>
</dbReference>
<dbReference type="Proteomes" id="UP000075531">
    <property type="component" value="Unassembled WGS sequence"/>
</dbReference>
<dbReference type="InterPro" id="IPR037522">
    <property type="entry name" value="HD_GYP_dom"/>
</dbReference>
<reference evidence="2 3" key="1">
    <citation type="submission" date="2016-02" db="EMBL/GenBank/DDBJ databases">
        <title>Genome sequence of Clostridium tepidiprofundi DSM 19306.</title>
        <authorList>
            <person name="Poehlein A."/>
            <person name="Daniel R."/>
        </authorList>
    </citation>
    <scope>NUCLEOTIDE SEQUENCE [LARGE SCALE GENOMIC DNA]</scope>
    <source>
        <strain evidence="2 3">DSM 19306</strain>
    </source>
</reference>
<name>A0A151B494_9CLOT</name>
<dbReference type="EC" id="3.1.4.52" evidence="2"/>
<sequence length="352" mass="40501">MRLEFIEKVKEDEILGKNIYTDDGSILLRAGVKLTANYIKKLKQLGVLYIYVDDYRLDDVYVEDSRLEEIKINAMKNISNVVKNINNGDRKGTRESISFVEDMVEHIIEEGDITKSLYDIKTYDNYTYMHSIDTSIMATFLGLSMEFNELELKDLAVGAILHDIGKTRVPRRIICKKGKLTEDEFDEVKKHPVYGKEMLEKQFSISNKALSAIEQHHERIDGKGYPYGLKDEQISKFGKVVAICDVYDAISNDRTYRKKFSPNEAYELIMAGTGTMFDQKIVNNFRNTFAVYPLGCCVRLSSGIEGYVIRQNSKYPDRPIIRILYDSETRKPTPFYEIDLLQNPSLVIEAIV</sequence>
<keyword evidence="2" id="KW-0378">Hydrolase</keyword>
<comment type="caution">
    <text evidence="2">The sequence shown here is derived from an EMBL/GenBank/DDBJ whole genome shotgun (WGS) entry which is preliminary data.</text>
</comment>
<dbReference type="RefSeq" id="WP_066824328.1">
    <property type="nucleotide sequence ID" value="NZ_LTBA01000011.1"/>
</dbReference>
<evidence type="ECO:0000313" key="3">
    <source>
        <dbReference type="Proteomes" id="UP000075531"/>
    </source>
</evidence>
<gene>
    <name evidence="2" type="primary">rpfG_3</name>
    <name evidence="2" type="ORF">CLTEP_13260</name>
</gene>
<dbReference type="PROSITE" id="PS51832">
    <property type="entry name" value="HD_GYP"/>
    <property type="match status" value="1"/>
</dbReference>
<dbReference type="STRING" id="1121338.CLTEP_13260"/>
<dbReference type="OrthoDB" id="9804747at2"/>
<feature type="domain" description="HD-GYP" evidence="1">
    <location>
        <begin position="105"/>
        <end position="301"/>
    </location>
</feature>
<evidence type="ECO:0000313" key="2">
    <source>
        <dbReference type="EMBL" id="KYH34729.1"/>
    </source>
</evidence>
<dbReference type="NCBIfam" id="TIGR00277">
    <property type="entry name" value="HDIG"/>
    <property type="match status" value="1"/>
</dbReference>
<dbReference type="InterPro" id="IPR006675">
    <property type="entry name" value="HDIG_dom"/>
</dbReference>
<dbReference type="PATRIC" id="fig|1121338.3.peg.1362"/>
<dbReference type="AlphaFoldDB" id="A0A151B494"/>
<dbReference type="CDD" id="cd00077">
    <property type="entry name" value="HDc"/>
    <property type="match status" value="1"/>
</dbReference>
<dbReference type="Gene3D" id="1.10.3210.10">
    <property type="entry name" value="Hypothetical protein af1432"/>
    <property type="match status" value="1"/>
</dbReference>
<dbReference type="PANTHER" id="PTHR43155">
    <property type="entry name" value="CYCLIC DI-GMP PHOSPHODIESTERASE PA4108-RELATED"/>
    <property type="match status" value="1"/>
</dbReference>
<keyword evidence="3" id="KW-1185">Reference proteome</keyword>
<dbReference type="InterPro" id="IPR003607">
    <property type="entry name" value="HD/PDEase_dom"/>
</dbReference>
<evidence type="ECO:0000259" key="1">
    <source>
        <dbReference type="PROSITE" id="PS51832"/>
    </source>
</evidence>